<name>A0A927LY02_9ACTN</name>
<dbReference type="EMBL" id="JADBEB010000001">
    <property type="protein sequence ID" value="MBE1484582.1"/>
    <property type="molecule type" value="Genomic_DNA"/>
</dbReference>
<evidence type="ECO:0000256" key="1">
    <source>
        <dbReference type="SAM" id="MobiDB-lite"/>
    </source>
</evidence>
<keyword evidence="2" id="KW-0812">Transmembrane</keyword>
<gene>
    <name evidence="3" type="ORF">H4W31_000220</name>
</gene>
<keyword evidence="4" id="KW-1185">Reference proteome</keyword>
<evidence type="ECO:0000313" key="3">
    <source>
        <dbReference type="EMBL" id="MBE1484582.1"/>
    </source>
</evidence>
<dbReference type="Proteomes" id="UP000649753">
    <property type="component" value="Unassembled WGS sequence"/>
</dbReference>
<reference evidence="3" key="1">
    <citation type="submission" date="2020-10" db="EMBL/GenBank/DDBJ databases">
        <title>Sequencing the genomes of 1000 actinobacteria strains.</title>
        <authorList>
            <person name="Klenk H.-P."/>
        </authorList>
    </citation>
    <scope>NUCLEOTIDE SEQUENCE</scope>
    <source>
        <strain evidence="3">DSM 46832</strain>
    </source>
</reference>
<organism evidence="3 4">
    <name type="scientific">Plantactinospora soyae</name>
    <dbReference type="NCBI Taxonomy" id="1544732"/>
    <lineage>
        <taxon>Bacteria</taxon>
        <taxon>Bacillati</taxon>
        <taxon>Actinomycetota</taxon>
        <taxon>Actinomycetes</taxon>
        <taxon>Micromonosporales</taxon>
        <taxon>Micromonosporaceae</taxon>
        <taxon>Plantactinospora</taxon>
    </lineage>
</organism>
<dbReference type="AlphaFoldDB" id="A0A927LY02"/>
<feature type="compositionally biased region" description="Basic residues" evidence="1">
    <location>
        <begin position="268"/>
        <end position="282"/>
    </location>
</feature>
<keyword evidence="2" id="KW-1133">Transmembrane helix</keyword>
<feature type="compositionally biased region" description="Low complexity" evidence="1">
    <location>
        <begin position="251"/>
        <end position="267"/>
    </location>
</feature>
<dbReference type="RefSeq" id="WP_192764923.1">
    <property type="nucleotide sequence ID" value="NZ_JADBEB010000001.1"/>
</dbReference>
<protein>
    <submittedName>
        <fullName evidence="3">Uncharacterized protein</fullName>
    </submittedName>
</protein>
<comment type="caution">
    <text evidence="3">The sequence shown here is derived from an EMBL/GenBank/DDBJ whole genome shotgun (WGS) entry which is preliminary data.</text>
</comment>
<evidence type="ECO:0000313" key="4">
    <source>
        <dbReference type="Proteomes" id="UP000649753"/>
    </source>
</evidence>
<evidence type="ECO:0000256" key="2">
    <source>
        <dbReference type="SAM" id="Phobius"/>
    </source>
</evidence>
<feature type="transmembrane region" description="Helical" evidence="2">
    <location>
        <begin position="16"/>
        <end position="35"/>
    </location>
</feature>
<feature type="region of interest" description="Disordered" evidence="1">
    <location>
        <begin position="242"/>
        <end position="282"/>
    </location>
</feature>
<sequence>MEKVLYSSLINIPQSTTIWLVLVGLALAGGIALVVRPRRDDTGREMTGRQAGTGYDVAVRDAEGRRERLAVRAAELNRYAEEVTVAAERSAVTARRRRDEWVAAQEQAETAWQAYEVADAAARRVSAAGVLPEPRTPRTPAEYADRERYLHRAAMAAATRQELSVLQLSDALANRNGWDPRRHPAEQEIVLRRAARDSLLAAHAVAAERERSTWRDAEVAAAAARSLREEAFAAASRTAQVRRWLPSARKPGGSSSGSSTGTPSQAVRRSRPVRRWRAARAG</sequence>
<accession>A0A927LY02</accession>
<proteinExistence type="predicted"/>
<keyword evidence="2" id="KW-0472">Membrane</keyword>